<dbReference type="InterPro" id="IPR038492">
    <property type="entry name" value="GBBH-like_N_sf"/>
</dbReference>
<protein>
    <submittedName>
        <fullName evidence="12">Butyrobetaine (gamma), 2-oxoglutarate dioxygenase (gamma-butyrobetaine hydroxylase) 1</fullName>
    </submittedName>
</protein>
<comment type="similarity">
    <text evidence="4">Belongs to the gamma-BBH/TMLD family.</text>
</comment>
<dbReference type="GeneTree" id="ENSGT00530000063582"/>
<dbReference type="PANTHER" id="PTHR10696:SF33">
    <property type="entry name" value="GAMMA-BUTYROBETAINE DIOXYGENASE"/>
    <property type="match status" value="1"/>
</dbReference>
<dbReference type="SUPFAM" id="SSF51197">
    <property type="entry name" value="Clavaminate synthase-like"/>
    <property type="match status" value="1"/>
</dbReference>
<keyword evidence="9" id="KW-0408">Iron</keyword>
<evidence type="ECO:0000313" key="12">
    <source>
        <dbReference type="Ensembl" id="ENSCCRP00000035958.2"/>
    </source>
</evidence>
<comment type="pathway">
    <text evidence="3">Amine and polyamine biosynthesis; carnitine biosynthesis.</text>
</comment>
<dbReference type="GO" id="GO:0045329">
    <property type="term" value="P:carnitine biosynthetic process"/>
    <property type="evidence" value="ECO:0007669"/>
    <property type="project" value="UniProtKB-UniPathway"/>
</dbReference>
<dbReference type="InterPro" id="IPR010376">
    <property type="entry name" value="GBBH-like_N"/>
</dbReference>
<evidence type="ECO:0000256" key="6">
    <source>
        <dbReference type="ARBA" id="ARBA00022873"/>
    </source>
</evidence>
<dbReference type="Gene3D" id="3.60.130.10">
    <property type="entry name" value="Clavaminate synthase-like"/>
    <property type="match status" value="1"/>
</dbReference>
<dbReference type="InterPro" id="IPR050411">
    <property type="entry name" value="AlphaKG_dependent_hydroxylases"/>
</dbReference>
<dbReference type="AlphaFoldDB" id="A0A8C1HAG5"/>
<evidence type="ECO:0000256" key="2">
    <source>
        <dbReference type="ARBA" id="ARBA00001961"/>
    </source>
</evidence>
<accession>A0A8C1HAG5</accession>
<evidence type="ECO:0000259" key="11">
    <source>
        <dbReference type="Pfam" id="PF06155"/>
    </source>
</evidence>
<dbReference type="GO" id="GO:0008336">
    <property type="term" value="F:gamma-butyrobetaine dioxygenase activity"/>
    <property type="evidence" value="ECO:0007669"/>
    <property type="project" value="TreeGrafter"/>
</dbReference>
<dbReference type="CDD" id="cd00250">
    <property type="entry name" value="CAS_like"/>
    <property type="match status" value="1"/>
</dbReference>
<dbReference type="OMA" id="MPYFEYK"/>
<comment type="cofactor">
    <cofactor evidence="1">
        <name>Fe(2+)</name>
        <dbReference type="ChEBI" id="CHEBI:29033"/>
    </cofactor>
</comment>
<proteinExistence type="inferred from homology"/>
<evidence type="ECO:0000256" key="4">
    <source>
        <dbReference type="ARBA" id="ARBA00008654"/>
    </source>
</evidence>
<dbReference type="InterPro" id="IPR003819">
    <property type="entry name" value="TauD/TfdA-like"/>
</dbReference>
<feature type="domain" description="TauD/TfdA-like" evidence="10">
    <location>
        <begin position="170"/>
        <end position="451"/>
    </location>
</feature>
<evidence type="ECO:0000256" key="5">
    <source>
        <dbReference type="ARBA" id="ARBA00022723"/>
    </source>
</evidence>
<evidence type="ECO:0000256" key="8">
    <source>
        <dbReference type="ARBA" id="ARBA00023002"/>
    </source>
</evidence>
<evidence type="ECO:0000256" key="9">
    <source>
        <dbReference type="ARBA" id="ARBA00023004"/>
    </source>
</evidence>
<dbReference type="Pfam" id="PF06155">
    <property type="entry name" value="GBBH-like_N"/>
    <property type="match status" value="1"/>
</dbReference>
<dbReference type="Proteomes" id="UP001108240">
    <property type="component" value="Unplaced"/>
</dbReference>
<keyword evidence="5" id="KW-0479">Metal-binding</keyword>
<dbReference type="Ensembl" id="ENSCCRT00000038974.2">
    <property type="protein sequence ID" value="ENSCCRP00000035958.2"/>
    <property type="gene ID" value="ENSCCRG00000019296.2"/>
</dbReference>
<dbReference type="GO" id="GO:0005739">
    <property type="term" value="C:mitochondrion"/>
    <property type="evidence" value="ECO:0007669"/>
    <property type="project" value="TreeGrafter"/>
</dbReference>
<keyword evidence="6" id="KW-0124">Carnitine biosynthesis</keyword>
<evidence type="ECO:0000259" key="10">
    <source>
        <dbReference type="Pfam" id="PF02668"/>
    </source>
</evidence>
<evidence type="ECO:0000256" key="1">
    <source>
        <dbReference type="ARBA" id="ARBA00001954"/>
    </source>
</evidence>
<reference evidence="12" key="1">
    <citation type="submission" date="2025-08" db="UniProtKB">
        <authorList>
            <consortium name="Ensembl"/>
        </authorList>
    </citation>
    <scope>IDENTIFICATION</scope>
</reference>
<dbReference type="GO" id="GO:0046872">
    <property type="term" value="F:metal ion binding"/>
    <property type="evidence" value="ECO:0007669"/>
    <property type="project" value="UniProtKB-KW"/>
</dbReference>
<keyword evidence="7" id="KW-0223">Dioxygenase</keyword>
<organism evidence="12 13">
    <name type="scientific">Cyprinus carpio carpio</name>
    <dbReference type="NCBI Taxonomy" id="630221"/>
    <lineage>
        <taxon>Eukaryota</taxon>
        <taxon>Metazoa</taxon>
        <taxon>Chordata</taxon>
        <taxon>Craniata</taxon>
        <taxon>Vertebrata</taxon>
        <taxon>Euteleostomi</taxon>
        <taxon>Actinopterygii</taxon>
        <taxon>Neopterygii</taxon>
        <taxon>Teleostei</taxon>
        <taxon>Ostariophysi</taxon>
        <taxon>Cypriniformes</taxon>
        <taxon>Cyprinidae</taxon>
        <taxon>Cyprininae</taxon>
        <taxon>Cyprinus</taxon>
    </lineage>
</organism>
<dbReference type="Pfam" id="PF02668">
    <property type="entry name" value="TauD"/>
    <property type="match status" value="1"/>
</dbReference>
<dbReference type="FunFam" id="3.60.130.10:FF:000001">
    <property type="entry name" value="Trimethyllysine dioxygenase, mitochondrial"/>
    <property type="match status" value="1"/>
</dbReference>
<evidence type="ECO:0000256" key="7">
    <source>
        <dbReference type="ARBA" id="ARBA00022964"/>
    </source>
</evidence>
<keyword evidence="8" id="KW-0560">Oxidoreductase</keyword>
<evidence type="ECO:0000256" key="3">
    <source>
        <dbReference type="ARBA" id="ARBA00005022"/>
    </source>
</evidence>
<evidence type="ECO:0000313" key="13">
    <source>
        <dbReference type="Proteomes" id="UP001108240"/>
    </source>
</evidence>
<feature type="domain" description="Gamma-butyrobetaine hydroxylase-like N-terminal" evidence="11">
    <location>
        <begin position="58"/>
        <end position="137"/>
    </location>
</feature>
<sequence length="472" mass="54270">MLSYLTRWVSRGAFQALKGTSSRPQLVKTPHIGNQTLAAAPLPFTGGSPGVRQARALDQERLLQIDWDDGSCSLYPFTWLRDNCQCPHCTLQSAQARSLLFTNLDVHTGMDQVQLMDNKVSITWPDQHSSDFDPDWLKKRCFSSEARQALQEELFLNEREYWDSSLQIPTADFEEVLHDDKAALAWLEALRRIGIVYLRGAPADQGQVARLSQRIGYLRLTFYGHQSFSQEHAENIFKKKRWVNGNRQIEEPKRRDRTETDTPHTWQVQDKPMANNVAYTSGELSMHTDYPALHHPPGVQFLHCVRQADQGGESEVVDGFHMAEQLRREDPEAFNILSSLRVDFTDSGADYCDFRVQSKNHIIDVDSEGRVTRINYNNATRDSVLDVPVHQVQPFYSSLKAFVELLSRPENVFTYRMEPGDLVTFDNWRLLHGRKSYLSRGQNSRHLEGAYLDWDEVMSRLRILRKAVRGDS</sequence>
<keyword evidence="13" id="KW-1185">Reference proteome</keyword>
<dbReference type="Gene3D" id="3.30.2020.30">
    <property type="match status" value="1"/>
</dbReference>
<comment type="cofactor">
    <cofactor evidence="2">
        <name>L-ascorbate</name>
        <dbReference type="ChEBI" id="CHEBI:38290"/>
    </cofactor>
</comment>
<dbReference type="InterPro" id="IPR042098">
    <property type="entry name" value="TauD-like_sf"/>
</dbReference>
<dbReference type="FunFam" id="3.30.2020.30:FF:000002">
    <property type="entry name" value="Putative gamma-butyrobetaine dioxygenase"/>
    <property type="match status" value="1"/>
</dbReference>
<dbReference type="UniPathway" id="UPA00118"/>
<reference evidence="12" key="2">
    <citation type="submission" date="2025-09" db="UniProtKB">
        <authorList>
            <consortium name="Ensembl"/>
        </authorList>
    </citation>
    <scope>IDENTIFICATION</scope>
</reference>
<name>A0A8C1HAG5_CYPCA</name>
<dbReference type="PANTHER" id="PTHR10696">
    <property type="entry name" value="GAMMA-BUTYROBETAINE HYDROXYLASE-RELATED"/>
    <property type="match status" value="1"/>
</dbReference>